<dbReference type="RefSeq" id="XP_030766870.1">
    <property type="nucleotide sequence ID" value="XM_030911010.1"/>
</dbReference>
<feature type="region of interest" description="Disordered" evidence="2">
    <location>
        <begin position="1505"/>
        <end position="1533"/>
    </location>
</feature>
<feature type="region of interest" description="Disordered" evidence="2">
    <location>
        <begin position="109"/>
        <end position="151"/>
    </location>
</feature>
<feature type="region of interest" description="Disordered" evidence="2">
    <location>
        <begin position="1337"/>
        <end position="1433"/>
    </location>
</feature>
<feature type="compositionally biased region" description="Basic and acidic residues" evidence="2">
    <location>
        <begin position="1074"/>
        <end position="1089"/>
    </location>
</feature>
<dbReference type="Proteomes" id="UP000504635">
    <property type="component" value="Unplaced"/>
</dbReference>
<feature type="region of interest" description="Disordered" evidence="2">
    <location>
        <begin position="1051"/>
        <end position="1095"/>
    </location>
</feature>
<feature type="region of interest" description="Disordered" evidence="2">
    <location>
        <begin position="1135"/>
        <end position="1175"/>
    </location>
</feature>
<keyword evidence="1" id="KW-0175">Coiled coil</keyword>
<feature type="region of interest" description="Disordered" evidence="2">
    <location>
        <begin position="817"/>
        <end position="944"/>
    </location>
</feature>
<feature type="compositionally biased region" description="Basic and acidic residues" evidence="2">
    <location>
        <begin position="1051"/>
        <end position="1060"/>
    </location>
</feature>
<feature type="compositionally biased region" description="Low complexity" evidence="2">
    <location>
        <begin position="1586"/>
        <end position="1595"/>
    </location>
</feature>
<feature type="compositionally biased region" description="Polar residues" evidence="2">
    <location>
        <begin position="746"/>
        <end position="756"/>
    </location>
</feature>
<proteinExistence type="predicted"/>
<dbReference type="OrthoDB" id="6359887at2759"/>
<feature type="region of interest" description="Disordered" evidence="2">
    <location>
        <begin position="1565"/>
        <end position="1652"/>
    </location>
</feature>
<evidence type="ECO:0000313" key="5">
    <source>
        <dbReference type="RefSeq" id="XP_030766870.1"/>
    </source>
</evidence>
<sequence>MSINVTVTGNPVSIKRGKMVCFDPNNSKKEFEKRRIMRLQQVRQQSKELAENVRNKVKNEKKKQMGEIEREGKEKLKNWQNRKLLELQDQYRNALDEIGSGHKNANELLDEEEDLEDQKLENERQARDRGRVAKTKDQIQKNEENYRKAMPIQQKKLVRDIENTRAAMVSSIKKQKNNYCHKKDKKPKSSANIDITIPDDSDFSEELPATSHLPDILEEQSDESEGSEGFCECIESSEEKSSEISSTDSKECNKENKELHSEVSEKPVRLSNEKKIIEEPQKTEESFSKFRSLRESIDSHREKIEKFRRKNTSEVSMDTRISDRIKNRKLLSLEPDFSDLKPDLSAKKRFPRPEERSKNVQKDPLELSSDECLCTKYSRKCSCNEKISKKISSIHKDETSKSDLAKQFQQKICNNVMEPIKEIPSMPGIKLKDVDSAAKSTHSSAKNQDGQKVRHFDFPNRFEKEVSSSLQFEKVTADSIEVLPNSDSELEWREKMKQRDRDAQIRGRNALEKEKIQRNYEEMMKQLPILQRKENIAQIGTDKPEYHMSDERLKEKELQRQIRLENAYSKAMPELKPKIVTIPSRKHEILKPEEPFQILDGDDSRVLNLGKWDIESKPKTMFSAEEVQDIIKAFTVQKPEDRRAKLKNLLQSLKLQKEQLLKEIKSLPMDDSVNALISDLNSFSDSDEKHHKVNKRKHKEVDDKRRRLDDETELSSVSLEKGVKPRHKDREERKKSRKQRPEVLILQNTSTQTTPKQAKDKSTSSSTSDTSKELDIPVKRDICKKSHMPCDCNKENGKELTEELCKILIKLHNDEVPEVEVVSSSRSKGDQSDKSGEVEKKTEKEYKEKSPDRATKPSKTDDIKSSPKKDTSTKRIPPKKPKETRSVATETDKPKKPDKIPEKSSKHHQFSKESWKEQLSKNSISTSSTSYFSPPDYSRPNTTASTEASLRSFYNLHDKPKQKNLEGSSLLKLRQPQKKSLKVDSTDLQLLNYVKRVLSMSKASLDELGVSSSEVQTPNQSIIDIESNNPMGALQNIAKIINIKATDLEKRLNGSPDDSRVPPNSLISGSEGSNKSKDKSQYIPERDLPDTEGSACQFADVSDSCSKRIANLAAMIEKLRQEKIQMLRKSPVIPHDSDHRVVTPTSDRDNSTKYFDFPHSEEKSIASSSTTSMDEEELNRRLLDIDMSLAEKLRKFRQSKDDKVGDSGEKSDRSEKEPDQVQQADDEQDHQFLQRLQRLIAESYEKDQSDPVEPPKSSAPLEMTPVPFVPLLLDIPKLPILEAQPECHSLCQSNGLGRKYPPPSKGLTTAKKFNGNISLIPHELSTIVEADSQISTKVSPSISKTQTSPTNISSQEILPLKVDDVRLKSPDGHSSEEQIKKSFKPDNEELEPLPLKTDDIQLKSPENLKPVDEPKEMVPESPPSKKPSSHVVFDENTLKSFKSLDASDSNRSLACTDSTCTSACLSSVSSKKTSSSSSDMESIEAMLRSIGMEWAIPTLHKTQEALALSSSSSSSNVGQKKRNKSGSTTASEVDLKEFLKKQMMSKISSSSLKSDSSPASFIQELSDISAINPNNSSVEKTKRRTSTPVLSSKSTSKSKDDHQPLFTGTSDISSVRNTSCDTSTCQKKAEERHDTFHTLGSDGDLTATKSPL</sequence>
<dbReference type="GeneID" id="115890707"/>
<feature type="compositionally biased region" description="Basic and acidic residues" evidence="2">
    <location>
        <begin position="699"/>
        <end position="709"/>
    </location>
</feature>
<feature type="compositionally biased region" description="Polar residues" evidence="2">
    <location>
        <begin position="1337"/>
        <end position="1356"/>
    </location>
</feature>
<accession>A0A6J2YVJ3</accession>
<evidence type="ECO:0000313" key="4">
    <source>
        <dbReference type="RefSeq" id="XP_030766869.1"/>
    </source>
</evidence>
<evidence type="ECO:0000313" key="3">
    <source>
        <dbReference type="Proteomes" id="UP000504635"/>
    </source>
</evidence>
<feature type="compositionally biased region" description="Low complexity" evidence="2">
    <location>
        <begin position="920"/>
        <end position="938"/>
    </location>
</feature>
<feature type="coiled-coil region" evidence="1">
    <location>
        <begin position="36"/>
        <end position="63"/>
    </location>
</feature>
<organism evidence="3 5">
    <name type="scientific">Sitophilus oryzae</name>
    <name type="common">Rice weevil</name>
    <name type="synonym">Curculio oryzae</name>
    <dbReference type="NCBI Taxonomy" id="7048"/>
    <lineage>
        <taxon>Eukaryota</taxon>
        <taxon>Metazoa</taxon>
        <taxon>Ecdysozoa</taxon>
        <taxon>Arthropoda</taxon>
        <taxon>Hexapoda</taxon>
        <taxon>Insecta</taxon>
        <taxon>Pterygota</taxon>
        <taxon>Neoptera</taxon>
        <taxon>Endopterygota</taxon>
        <taxon>Coleoptera</taxon>
        <taxon>Polyphaga</taxon>
        <taxon>Cucujiformia</taxon>
        <taxon>Curculionidae</taxon>
        <taxon>Dryophthorinae</taxon>
        <taxon>Sitophilus</taxon>
    </lineage>
</organism>
<keyword evidence="3" id="KW-1185">Reference proteome</keyword>
<feature type="region of interest" description="Disordered" evidence="2">
    <location>
        <begin position="337"/>
        <end position="362"/>
    </location>
</feature>
<gene>
    <name evidence="4 5" type="primary">LOC115890707</name>
</gene>
<feature type="compositionally biased region" description="Basic and acidic residues" evidence="2">
    <location>
        <begin position="1135"/>
        <end position="1164"/>
    </location>
</feature>
<feature type="compositionally biased region" description="Basic and acidic residues" evidence="2">
    <location>
        <begin position="827"/>
        <end position="873"/>
    </location>
</feature>
<evidence type="ECO:0000256" key="2">
    <source>
        <dbReference type="SAM" id="MobiDB-lite"/>
    </source>
</evidence>
<feature type="compositionally biased region" description="Polar residues" evidence="2">
    <location>
        <begin position="1569"/>
        <end position="1578"/>
    </location>
</feature>
<feature type="compositionally biased region" description="Basic and acidic residues" evidence="2">
    <location>
        <begin position="880"/>
        <end position="919"/>
    </location>
</feature>
<feature type="compositionally biased region" description="Basic and acidic residues" evidence="2">
    <location>
        <begin position="237"/>
        <end position="285"/>
    </location>
</feature>
<reference evidence="4 5" key="1">
    <citation type="submission" date="2025-04" db="UniProtKB">
        <authorList>
            <consortium name="RefSeq"/>
        </authorList>
    </citation>
    <scope>IDENTIFICATION</scope>
    <source>
        <tissue evidence="4 5">Gonads</tissue>
    </source>
</reference>
<feature type="compositionally biased region" description="Acidic residues" evidence="2">
    <location>
        <begin position="216"/>
        <end position="226"/>
    </location>
</feature>
<feature type="compositionally biased region" description="Basic residues" evidence="2">
    <location>
        <begin position="173"/>
        <end position="188"/>
    </location>
</feature>
<feature type="region of interest" description="Disordered" evidence="2">
    <location>
        <begin position="170"/>
        <end position="285"/>
    </location>
</feature>
<feature type="compositionally biased region" description="Polar residues" evidence="2">
    <location>
        <begin position="438"/>
        <end position="448"/>
    </location>
</feature>
<feature type="region of interest" description="Disordered" evidence="2">
    <location>
        <begin position="683"/>
        <end position="773"/>
    </location>
</feature>
<feature type="region of interest" description="Disordered" evidence="2">
    <location>
        <begin position="1196"/>
        <end position="1229"/>
    </location>
</feature>
<feature type="compositionally biased region" description="Basic and acidic residues" evidence="2">
    <location>
        <begin position="1361"/>
        <end position="1387"/>
    </location>
</feature>
<feature type="compositionally biased region" description="Basic and acidic residues" evidence="2">
    <location>
        <begin position="1409"/>
        <end position="1418"/>
    </location>
</feature>
<feature type="compositionally biased region" description="Basic and acidic residues" evidence="2">
    <location>
        <begin position="117"/>
        <end position="147"/>
    </location>
</feature>
<dbReference type="RefSeq" id="XP_030766869.1">
    <property type="nucleotide sequence ID" value="XM_030911009.1"/>
</dbReference>
<protein>
    <submittedName>
        <fullName evidence="4 5">Myosin-2 heavy chain-like</fullName>
    </submittedName>
</protein>
<feature type="region of interest" description="Disordered" evidence="2">
    <location>
        <begin position="434"/>
        <end position="454"/>
    </location>
</feature>
<feature type="compositionally biased region" description="Basic and acidic residues" evidence="2">
    <location>
        <begin position="1627"/>
        <end position="1636"/>
    </location>
</feature>
<dbReference type="KEGG" id="soy:115890707"/>
<feature type="compositionally biased region" description="Polar residues" evidence="2">
    <location>
        <begin position="1606"/>
        <end position="1626"/>
    </location>
</feature>
<feature type="coiled-coil region" evidence="1">
    <location>
        <begin position="1102"/>
        <end position="1129"/>
    </location>
</feature>
<feature type="compositionally biased region" description="Basic and acidic residues" evidence="2">
    <location>
        <begin position="338"/>
        <end position="362"/>
    </location>
</feature>
<evidence type="ECO:0000256" key="1">
    <source>
        <dbReference type="SAM" id="Coils"/>
    </source>
</evidence>
<feature type="region of interest" description="Disordered" evidence="2">
    <location>
        <begin position="1243"/>
        <end position="1262"/>
    </location>
</feature>
<feature type="compositionally biased region" description="Basic and acidic residues" evidence="2">
    <location>
        <begin position="1196"/>
        <end position="1219"/>
    </location>
</feature>
<name>A0A6J2YVJ3_SITOR</name>